<name>A0ABQ9IKW0_9NEOP</name>
<dbReference type="EMBL" id="JARBHB010000001">
    <property type="protein sequence ID" value="KAJ8896844.1"/>
    <property type="molecule type" value="Genomic_DNA"/>
</dbReference>
<organism evidence="1 2">
    <name type="scientific">Dryococelus australis</name>
    <dbReference type="NCBI Taxonomy" id="614101"/>
    <lineage>
        <taxon>Eukaryota</taxon>
        <taxon>Metazoa</taxon>
        <taxon>Ecdysozoa</taxon>
        <taxon>Arthropoda</taxon>
        <taxon>Hexapoda</taxon>
        <taxon>Insecta</taxon>
        <taxon>Pterygota</taxon>
        <taxon>Neoptera</taxon>
        <taxon>Polyneoptera</taxon>
        <taxon>Phasmatodea</taxon>
        <taxon>Verophasmatodea</taxon>
        <taxon>Anareolatae</taxon>
        <taxon>Phasmatidae</taxon>
        <taxon>Eurycanthinae</taxon>
        <taxon>Dryococelus</taxon>
    </lineage>
</organism>
<keyword evidence="2" id="KW-1185">Reference proteome</keyword>
<proteinExistence type="predicted"/>
<reference evidence="1 2" key="1">
    <citation type="submission" date="2023-02" db="EMBL/GenBank/DDBJ databases">
        <title>LHISI_Scaffold_Assembly.</title>
        <authorList>
            <person name="Stuart O.P."/>
            <person name="Cleave R."/>
            <person name="Magrath M.J.L."/>
            <person name="Mikheyev A.S."/>
        </authorList>
    </citation>
    <scope>NUCLEOTIDE SEQUENCE [LARGE SCALE GENOMIC DNA]</scope>
    <source>
        <strain evidence="1">Daus_M_001</strain>
        <tissue evidence="1">Leg muscle</tissue>
    </source>
</reference>
<sequence>MGTVHDFKSCSQTMIVKTKSSRPSKSRFFCLCVVFVKMVRGARVAYEVSICAACMCVWVIMNLTSTSTNHCWYYQYFSQYFKYCPFRFLQTCQNPEDKKSGELDAIELRNAEGYLVKFIQKESFNGVEDEHITPLTHFEDEHEIFYIKIKISERKDVLEFRHPAIFCLLITLFVTRLVYGLHVQFNHAGAQEGLWDLISIKCCQKISVRDAAVFEVIGVDMAGPLYLKNGRKAWICIFTCAVFIPVHLELVTSLSTEAFIHVLRRCIASRGAAIV</sequence>
<dbReference type="Gene3D" id="3.30.420.10">
    <property type="entry name" value="Ribonuclease H-like superfamily/Ribonuclease H"/>
    <property type="match status" value="1"/>
</dbReference>
<evidence type="ECO:0000313" key="1">
    <source>
        <dbReference type="EMBL" id="KAJ8896844.1"/>
    </source>
</evidence>
<dbReference type="InterPro" id="IPR036397">
    <property type="entry name" value="RNaseH_sf"/>
</dbReference>
<accession>A0ABQ9IKW0</accession>
<protein>
    <submittedName>
        <fullName evidence="1">Uncharacterized protein</fullName>
    </submittedName>
</protein>
<gene>
    <name evidence="1" type="ORF">PR048_002190</name>
</gene>
<comment type="caution">
    <text evidence="1">The sequence shown here is derived from an EMBL/GenBank/DDBJ whole genome shotgun (WGS) entry which is preliminary data.</text>
</comment>
<dbReference type="Proteomes" id="UP001159363">
    <property type="component" value="Chromosome 1"/>
</dbReference>
<evidence type="ECO:0000313" key="2">
    <source>
        <dbReference type="Proteomes" id="UP001159363"/>
    </source>
</evidence>